<dbReference type="Proteomes" id="UP000005519">
    <property type="component" value="Unassembled WGS sequence"/>
</dbReference>
<accession>C9PQY0</accession>
<dbReference type="HOGENOM" id="CLU_3082894_0_0_6"/>
<dbReference type="EMBL" id="ACZR01000014">
    <property type="protein sequence ID" value="EEX49881.1"/>
    <property type="molecule type" value="Genomic_DNA"/>
</dbReference>
<protein>
    <submittedName>
        <fullName evidence="1">Uncharacterized protein</fullName>
    </submittedName>
</protein>
<organism evidence="1 2">
    <name type="scientific">Pasteurella dagmatis ATCC 43325</name>
    <dbReference type="NCBI Taxonomy" id="667128"/>
    <lineage>
        <taxon>Bacteria</taxon>
        <taxon>Pseudomonadati</taxon>
        <taxon>Pseudomonadota</taxon>
        <taxon>Gammaproteobacteria</taxon>
        <taxon>Pasteurellales</taxon>
        <taxon>Pasteurellaceae</taxon>
        <taxon>Pasteurella</taxon>
    </lineage>
</organism>
<sequence length="52" mass="6407">MWNYRQSLFDLFKSKSPIKMKYARIFYRTFVLFRVGMSLKCGLFLRNFSQNK</sequence>
<gene>
    <name evidence="1" type="ORF">HMPREF0621_1404</name>
</gene>
<evidence type="ECO:0000313" key="1">
    <source>
        <dbReference type="EMBL" id="EEX49881.1"/>
    </source>
</evidence>
<dbReference type="AlphaFoldDB" id="C9PQY0"/>
<evidence type="ECO:0000313" key="2">
    <source>
        <dbReference type="Proteomes" id="UP000005519"/>
    </source>
</evidence>
<proteinExistence type="predicted"/>
<name>C9PQY0_9PAST</name>
<keyword evidence="2" id="KW-1185">Reference proteome</keyword>
<dbReference type="STRING" id="667128.HMPREF0621_1404"/>
<reference evidence="1 2" key="1">
    <citation type="submission" date="2009-10" db="EMBL/GenBank/DDBJ databases">
        <authorList>
            <person name="Muzny D."/>
            <person name="Qin X."/>
            <person name="Deng J."/>
            <person name="Jiang H."/>
            <person name="Liu Y."/>
            <person name="Qu J."/>
            <person name="Song X.-Z."/>
            <person name="Zhang L."/>
            <person name="Thornton R."/>
            <person name="Coyle M."/>
            <person name="Francisco L."/>
            <person name="Jackson L."/>
            <person name="Javaid M."/>
            <person name="Korchina V."/>
            <person name="Kovar C."/>
            <person name="Mata R."/>
            <person name="Mathew T."/>
            <person name="Ngo R."/>
            <person name="Nguyen L."/>
            <person name="Nguyen N."/>
            <person name="Okwuonu G."/>
            <person name="Ongeri F."/>
            <person name="Pham C."/>
            <person name="Simmons D."/>
            <person name="Wilczek-Boney K."/>
            <person name="Hale W."/>
            <person name="Jakkamsetti A."/>
            <person name="Pham P."/>
            <person name="Ruth R."/>
            <person name="San Lucas F."/>
            <person name="Warren J."/>
            <person name="Zhang J."/>
            <person name="Zhao Z."/>
            <person name="Zhou C."/>
            <person name="Zhu D."/>
            <person name="Lee S."/>
            <person name="Bess C."/>
            <person name="Blankenburg K."/>
            <person name="Forbes L."/>
            <person name="Fu Q."/>
            <person name="Gubbala S."/>
            <person name="Hirani K."/>
            <person name="Jayaseelan J.C."/>
            <person name="Lara F."/>
            <person name="Munidasa M."/>
            <person name="Palculict T."/>
            <person name="Patil S."/>
            <person name="Pu L.-L."/>
            <person name="Saada N."/>
            <person name="Tang L."/>
            <person name="Weissenberger G."/>
            <person name="Zhu Y."/>
            <person name="Hemphill L."/>
            <person name="Shang Y."/>
            <person name="Youmans B."/>
            <person name="Ayvaz T."/>
            <person name="Ross M."/>
            <person name="Santibanez J."/>
            <person name="Aqrawi P."/>
            <person name="Gross S."/>
            <person name="Joshi V."/>
            <person name="Fowler G."/>
            <person name="Nazareth L."/>
            <person name="Reid J."/>
            <person name="Worley K."/>
            <person name="Petrosino J."/>
            <person name="Highlander S."/>
            <person name="Gibbs R."/>
        </authorList>
    </citation>
    <scope>NUCLEOTIDE SEQUENCE [LARGE SCALE GENOMIC DNA]</scope>
    <source>
        <strain evidence="1 2">ATCC 43325</strain>
    </source>
</reference>
<comment type="caution">
    <text evidence="1">The sequence shown here is derived from an EMBL/GenBank/DDBJ whole genome shotgun (WGS) entry which is preliminary data.</text>
</comment>